<feature type="active site" description="Nucleophile" evidence="7">
    <location>
        <position position="274"/>
    </location>
</feature>
<dbReference type="InterPro" id="IPR036511">
    <property type="entry name" value="TGT-like_sf"/>
</dbReference>
<dbReference type="PANTHER" id="PTHR46499">
    <property type="entry name" value="QUEUINE TRNA-RIBOSYLTRANSFERASE"/>
    <property type="match status" value="1"/>
</dbReference>
<evidence type="ECO:0000259" key="8">
    <source>
        <dbReference type="Pfam" id="PF01702"/>
    </source>
</evidence>
<comment type="cofactor">
    <cofactor evidence="7">
        <name>Zn(2+)</name>
        <dbReference type="ChEBI" id="CHEBI:29105"/>
    </cofactor>
    <text evidence="7">Binds 1 zinc ion per subunit.</text>
</comment>
<dbReference type="SUPFAM" id="SSF51713">
    <property type="entry name" value="tRNA-guanine transglycosylase"/>
    <property type="match status" value="1"/>
</dbReference>
<dbReference type="GO" id="GO:0008479">
    <property type="term" value="F:tRNA-guanosine(34) queuine transglycosylase activity"/>
    <property type="evidence" value="ECO:0007669"/>
    <property type="project" value="UniProtKB-UniRule"/>
</dbReference>
<comment type="function">
    <text evidence="7">Catalyzes the base-exchange of a guanine (G) residue with the queuine precursor 7-aminomethyl-7-deazaguanine (PreQ1) at position 34 (anticodon wobble position) in tRNAs with GU(N) anticodons (tRNA-Asp, -Asn, -His and -Tyr). Catalysis occurs through a double-displacement mechanism. The nucleophile active site attacks the C1' of nucleotide 34 to detach the guanine base from the RNA, forming a covalent enzyme-RNA intermediate. The proton acceptor active site deprotonates the incoming PreQ1, allowing a nucleophilic attack on the C1' of the ribose to form the product. After dissociation, two additional enzymatic reactions on the tRNA convert PreQ1 to queuine (Q), resulting in the hypermodified nucleoside queuosine (7-(((4,5-cis-dihydroxy-2-cyclopenten-1-yl)amino)methyl)-7-deazaguanosine).</text>
</comment>
<dbReference type="UniPathway" id="UPA00392"/>
<dbReference type="InterPro" id="IPR002616">
    <property type="entry name" value="tRNA_ribo_trans-like"/>
</dbReference>
<comment type="catalytic activity">
    <reaction evidence="6 7">
        <text>7-aminomethyl-7-carbaguanine + guanosine(34) in tRNA = 7-aminomethyl-7-carbaguanosine(34) in tRNA + guanine</text>
        <dbReference type="Rhea" id="RHEA:24104"/>
        <dbReference type="Rhea" id="RHEA-COMP:10341"/>
        <dbReference type="Rhea" id="RHEA-COMP:10342"/>
        <dbReference type="ChEBI" id="CHEBI:16235"/>
        <dbReference type="ChEBI" id="CHEBI:58703"/>
        <dbReference type="ChEBI" id="CHEBI:74269"/>
        <dbReference type="ChEBI" id="CHEBI:82833"/>
        <dbReference type="EC" id="2.4.2.29"/>
    </reaction>
</comment>
<dbReference type="NCBIfam" id="TIGR00449">
    <property type="entry name" value="tgt_general"/>
    <property type="match status" value="1"/>
</dbReference>
<dbReference type="GO" id="GO:0005829">
    <property type="term" value="C:cytosol"/>
    <property type="evidence" value="ECO:0007669"/>
    <property type="project" value="TreeGrafter"/>
</dbReference>
<feature type="region of interest" description="RNA binding" evidence="7">
    <location>
        <begin position="255"/>
        <end position="261"/>
    </location>
</feature>
<protein>
    <recommendedName>
        <fullName evidence="7">Queuine tRNA-ribosyltransferase</fullName>
        <ecNumber evidence="7">2.4.2.29</ecNumber>
    </recommendedName>
    <alternativeName>
        <fullName evidence="7">Guanine insertion enzyme</fullName>
    </alternativeName>
    <alternativeName>
        <fullName evidence="7">tRNA-guanine transglycosylase</fullName>
    </alternativeName>
</protein>
<keyword evidence="3 7" id="KW-0808">Transferase</keyword>
<dbReference type="GO" id="GO:0008616">
    <property type="term" value="P:tRNA queuosine(34) biosynthetic process"/>
    <property type="evidence" value="ECO:0007669"/>
    <property type="project" value="UniProtKB-UniRule"/>
</dbReference>
<dbReference type="InterPro" id="IPR050076">
    <property type="entry name" value="ArchSynthase1/Queuine_TRR"/>
</dbReference>
<feature type="binding site" evidence="7">
    <location>
        <position position="148"/>
    </location>
    <ligand>
        <name>substrate</name>
    </ligand>
</feature>
<evidence type="ECO:0000256" key="1">
    <source>
        <dbReference type="ARBA" id="ARBA00004691"/>
    </source>
</evidence>
<dbReference type="FunFam" id="3.20.20.105:FF:000001">
    <property type="entry name" value="Queuine tRNA-ribosyltransferase"/>
    <property type="match status" value="1"/>
</dbReference>
<feature type="binding site" evidence="7">
    <location>
        <position position="314"/>
    </location>
    <ligand>
        <name>Zn(2+)</name>
        <dbReference type="ChEBI" id="CHEBI:29105"/>
    </ligand>
</feature>
<keyword evidence="7" id="KW-0479">Metal-binding</keyword>
<evidence type="ECO:0000313" key="9">
    <source>
        <dbReference type="EMBL" id="SNC64861.1"/>
    </source>
</evidence>
<evidence type="ECO:0000256" key="6">
    <source>
        <dbReference type="ARBA" id="ARBA00050112"/>
    </source>
</evidence>
<feature type="domain" description="tRNA-guanine(15) transglycosylase-like" evidence="8">
    <location>
        <begin position="16"/>
        <end position="375"/>
    </location>
</feature>
<feature type="binding site" evidence="7">
    <location>
        <begin position="94"/>
        <end position="98"/>
    </location>
    <ligand>
        <name>substrate</name>
    </ligand>
</feature>
<dbReference type="EMBL" id="FYEX01000001">
    <property type="protein sequence ID" value="SNC64861.1"/>
    <property type="molecule type" value="Genomic_DNA"/>
</dbReference>
<accession>A0A212TGB1</accession>
<comment type="pathway">
    <text evidence="1 7">tRNA modification; tRNA-queuosine biosynthesis.</text>
</comment>
<dbReference type="InterPro" id="IPR004803">
    <property type="entry name" value="TGT"/>
</dbReference>
<dbReference type="OrthoDB" id="9805417at2"/>
<dbReference type="EC" id="2.4.2.29" evidence="7"/>
<proteinExistence type="inferred from homology"/>
<gene>
    <name evidence="7" type="primary">tgt</name>
    <name evidence="9" type="ORF">SAMN06295916_1178</name>
</gene>
<keyword evidence="5 7" id="KW-0671">Queuosine biosynthesis</keyword>
<evidence type="ECO:0000256" key="3">
    <source>
        <dbReference type="ARBA" id="ARBA00022679"/>
    </source>
</evidence>
<dbReference type="Proteomes" id="UP000197215">
    <property type="component" value="Unassembled WGS sequence"/>
</dbReference>
<evidence type="ECO:0000256" key="7">
    <source>
        <dbReference type="HAMAP-Rule" id="MF_00168"/>
    </source>
</evidence>
<organism evidence="9 10">
    <name type="scientific">Polynucleobacter victoriensis</name>
    <dbReference type="NCBI Taxonomy" id="2049319"/>
    <lineage>
        <taxon>Bacteria</taxon>
        <taxon>Pseudomonadati</taxon>
        <taxon>Pseudomonadota</taxon>
        <taxon>Betaproteobacteria</taxon>
        <taxon>Burkholderiales</taxon>
        <taxon>Burkholderiaceae</taxon>
        <taxon>Polynucleobacter</taxon>
    </lineage>
</organism>
<keyword evidence="4 7" id="KW-0819">tRNA processing</keyword>
<keyword evidence="2 7" id="KW-0328">Glycosyltransferase</keyword>
<dbReference type="GO" id="GO:0046872">
    <property type="term" value="F:metal ion binding"/>
    <property type="evidence" value="ECO:0007669"/>
    <property type="project" value="UniProtKB-KW"/>
</dbReference>
<feature type="binding site" evidence="7">
    <location>
        <position position="197"/>
    </location>
    <ligand>
        <name>substrate</name>
    </ligand>
</feature>
<feature type="active site" description="Proton acceptor" evidence="7">
    <location>
        <position position="94"/>
    </location>
</feature>
<evidence type="ECO:0000256" key="4">
    <source>
        <dbReference type="ARBA" id="ARBA00022694"/>
    </source>
</evidence>
<dbReference type="PANTHER" id="PTHR46499:SF1">
    <property type="entry name" value="QUEUINE TRNA-RIBOSYLTRANSFERASE"/>
    <property type="match status" value="1"/>
</dbReference>
<reference evidence="9 10" key="1">
    <citation type="submission" date="2017-06" db="EMBL/GenBank/DDBJ databases">
        <authorList>
            <person name="Kim H.J."/>
            <person name="Triplett B.A."/>
        </authorList>
    </citation>
    <scope>NUCLEOTIDE SEQUENCE [LARGE SCALE GENOMIC DNA]</scope>
    <source>
        <strain evidence="9 10">MWH-VicM1</strain>
    </source>
</reference>
<dbReference type="RefSeq" id="WP_088813049.1">
    <property type="nucleotide sequence ID" value="NZ_FYEX01000001.1"/>
</dbReference>
<feature type="binding site" evidence="7">
    <location>
        <position position="224"/>
    </location>
    <ligand>
        <name>substrate</name>
    </ligand>
</feature>
<dbReference type="Gene3D" id="3.20.20.105">
    <property type="entry name" value="Queuine tRNA-ribosyltransferase-like"/>
    <property type="match status" value="1"/>
</dbReference>
<feature type="region of interest" description="RNA binding; important for wobble base 34 recognition" evidence="7">
    <location>
        <begin position="279"/>
        <end position="283"/>
    </location>
</feature>
<name>A0A212TGB1_9BURK</name>
<evidence type="ECO:0000256" key="5">
    <source>
        <dbReference type="ARBA" id="ARBA00022785"/>
    </source>
</evidence>
<comment type="similarity">
    <text evidence="7">Belongs to the queuine tRNA-ribosyltransferase family.</text>
</comment>
<sequence>MKPLNFKLIKKDSRTHARRGEVSLPHGKVQTPIFMPVGTYGTVKGMTPRDLEEAQAQIILGNTFHLWLRPGLEVINQHHGLHDFMGWKKPILTDSGGFQVFSLGALRKITEEGVAFASPVNGDKLFMSPEISMEIQAELNSDIAMQFDECTPYETNGIPTDEKTVKNSLELSLRWGERSIKRFRDLDTGNALFGIVQGGMFEHLRDVSLDGVSQQDFDGIAIGGLSVGEPKPEFERILSHIGPKLPENKPHYLMGVGTPEDLVLGVSQGIDMFDCVMPTRNARNGWLFTRFGDLKLRNASFKTDTRPLDPTCSCYTCRNFSRSYLHHLQKANEILGSQLNTIHNIHYYLNLMSEIRDALDQDQFPEFIKEFHQNRAIGVLETTG</sequence>
<evidence type="ECO:0000313" key="10">
    <source>
        <dbReference type="Proteomes" id="UP000197215"/>
    </source>
</evidence>
<keyword evidence="7" id="KW-0862">Zinc</keyword>
<comment type="subunit">
    <text evidence="7">Homodimer. Within each dimer, one monomer is responsible for RNA recognition and catalysis, while the other monomer binds to the replacement base PreQ1.</text>
</comment>
<feature type="binding site" evidence="7">
    <location>
        <position position="312"/>
    </location>
    <ligand>
        <name>Zn(2+)</name>
        <dbReference type="ChEBI" id="CHEBI:29105"/>
    </ligand>
</feature>
<dbReference type="AlphaFoldDB" id="A0A212TGB1"/>
<keyword evidence="10" id="KW-1185">Reference proteome</keyword>
<feature type="binding site" evidence="7">
    <location>
        <position position="317"/>
    </location>
    <ligand>
        <name>Zn(2+)</name>
        <dbReference type="ChEBI" id="CHEBI:29105"/>
    </ligand>
</feature>
<dbReference type="NCBIfam" id="TIGR00430">
    <property type="entry name" value="Q_tRNA_tgt"/>
    <property type="match status" value="1"/>
</dbReference>
<evidence type="ECO:0000256" key="2">
    <source>
        <dbReference type="ARBA" id="ARBA00022676"/>
    </source>
</evidence>
<feature type="binding site" evidence="7">
    <location>
        <position position="343"/>
    </location>
    <ligand>
        <name>Zn(2+)</name>
        <dbReference type="ChEBI" id="CHEBI:29105"/>
    </ligand>
</feature>
<dbReference type="Pfam" id="PF01702">
    <property type="entry name" value="TGT"/>
    <property type="match status" value="1"/>
</dbReference>
<dbReference type="HAMAP" id="MF_00168">
    <property type="entry name" value="Q_tRNA_Tgt"/>
    <property type="match status" value="1"/>
</dbReference>